<dbReference type="EMBL" id="CAMPGE010005549">
    <property type="protein sequence ID" value="CAI2364399.1"/>
    <property type="molecule type" value="Genomic_DNA"/>
</dbReference>
<comment type="caution">
    <text evidence="8">The sequence shown here is derived from an EMBL/GenBank/DDBJ whole genome shotgun (WGS) entry which is preliminary data.</text>
</comment>
<dbReference type="InterPro" id="IPR004839">
    <property type="entry name" value="Aminotransferase_I/II_large"/>
</dbReference>
<dbReference type="PANTHER" id="PTHR11751:SF29">
    <property type="entry name" value="ALANINE TRANSAMINASE"/>
    <property type="match status" value="1"/>
</dbReference>
<feature type="domain" description="Aminotransferase class I/classII large" evidence="7">
    <location>
        <begin position="112"/>
        <end position="482"/>
    </location>
</feature>
<dbReference type="GO" id="GO:0004021">
    <property type="term" value="F:L-alanine:2-oxoglutarate aminotransferase activity"/>
    <property type="evidence" value="ECO:0007669"/>
    <property type="project" value="TreeGrafter"/>
</dbReference>
<proteinExistence type="inferred from homology"/>
<accession>A0AAD1UFH6</accession>
<reference evidence="8" key="1">
    <citation type="submission" date="2023-07" db="EMBL/GenBank/DDBJ databases">
        <authorList>
            <consortium name="AG Swart"/>
            <person name="Singh M."/>
            <person name="Singh A."/>
            <person name="Seah K."/>
            <person name="Emmerich C."/>
        </authorList>
    </citation>
    <scope>NUCLEOTIDE SEQUENCE</scope>
    <source>
        <strain evidence="8">DP1</strain>
    </source>
</reference>
<dbReference type="Pfam" id="PF00155">
    <property type="entry name" value="Aminotran_1_2"/>
    <property type="match status" value="1"/>
</dbReference>
<dbReference type="Gene3D" id="3.90.1150.10">
    <property type="entry name" value="Aspartate Aminotransferase, domain 1"/>
    <property type="match status" value="1"/>
</dbReference>
<dbReference type="Gene3D" id="3.40.640.10">
    <property type="entry name" value="Type I PLP-dependent aspartate aminotransferase-like (Major domain)"/>
    <property type="match status" value="1"/>
</dbReference>
<dbReference type="FunFam" id="3.40.640.10:FF:000012">
    <property type="entry name" value="alanine aminotransferase 2"/>
    <property type="match status" value="1"/>
</dbReference>
<dbReference type="InterPro" id="IPR045088">
    <property type="entry name" value="ALAT1/2-like"/>
</dbReference>
<dbReference type="CDD" id="cd00609">
    <property type="entry name" value="AAT_like"/>
    <property type="match status" value="1"/>
</dbReference>
<dbReference type="InterPro" id="IPR015424">
    <property type="entry name" value="PyrdxlP-dep_Trfase"/>
</dbReference>
<evidence type="ECO:0000313" key="9">
    <source>
        <dbReference type="Proteomes" id="UP001295684"/>
    </source>
</evidence>
<dbReference type="AlphaFoldDB" id="A0AAD1UFH6"/>
<evidence type="ECO:0000256" key="4">
    <source>
        <dbReference type="ARBA" id="ARBA00022679"/>
    </source>
</evidence>
<keyword evidence="5" id="KW-0663">Pyridoxal phosphate</keyword>
<keyword evidence="4" id="KW-0808">Transferase</keyword>
<keyword evidence="3" id="KW-0032">Aminotransferase</keyword>
<dbReference type="InterPro" id="IPR015421">
    <property type="entry name" value="PyrdxlP-dep_Trfase_major"/>
</dbReference>
<evidence type="ECO:0000256" key="6">
    <source>
        <dbReference type="ARBA" id="ARBA00025785"/>
    </source>
</evidence>
<organism evidence="8 9">
    <name type="scientific">Euplotes crassus</name>
    <dbReference type="NCBI Taxonomy" id="5936"/>
    <lineage>
        <taxon>Eukaryota</taxon>
        <taxon>Sar</taxon>
        <taxon>Alveolata</taxon>
        <taxon>Ciliophora</taxon>
        <taxon>Intramacronucleata</taxon>
        <taxon>Spirotrichea</taxon>
        <taxon>Hypotrichia</taxon>
        <taxon>Euplotida</taxon>
        <taxon>Euplotidae</taxon>
        <taxon>Moneuplotes</taxon>
    </lineage>
</organism>
<dbReference type="SUPFAM" id="SSF53383">
    <property type="entry name" value="PLP-dependent transferases"/>
    <property type="match status" value="1"/>
</dbReference>
<comment type="subunit">
    <text evidence="2">Homodimer.</text>
</comment>
<evidence type="ECO:0000256" key="5">
    <source>
        <dbReference type="ARBA" id="ARBA00022898"/>
    </source>
</evidence>
<evidence type="ECO:0000256" key="1">
    <source>
        <dbReference type="ARBA" id="ARBA00001933"/>
    </source>
</evidence>
<comment type="cofactor">
    <cofactor evidence="1">
        <name>pyridoxal 5'-phosphate</name>
        <dbReference type="ChEBI" id="CHEBI:597326"/>
    </cofactor>
</comment>
<evidence type="ECO:0000256" key="3">
    <source>
        <dbReference type="ARBA" id="ARBA00022576"/>
    </source>
</evidence>
<protein>
    <recommendedName>
        <fullName evidence="7">Aminotransferase class I/classII large domain-containing protein</fullName>
    </recommendedName>
</protein>
<keyword evidence="9" id="KW-1185">Reference proteome</keyword>
<dbReference type="FunFam" id="3.90.1150.10:FF:000151">
    <property type="entry name" value="Alanine aminotransferase 2"/>
    <property type="match status" value="1"/>
</dbReference>
<gene>
    <name evidence="8" type="ORF">ECRASSUSDP1_LOCUS5742</name>
</gene>
<dbReference type="PANTHER" id="PTHR11751">
    <property type="entry name" value="ALANINE AMINOTRANSFERASE"/>
    <property type="match status" value="1"/>
</dbReference>
<sequence>MIGRICSKRFCRTYNHSLNKDTIPLPIIRSEYAVRGAIAEKAMKMQRQMEDGVKFPFDKITQLNIGNPQNLGQKPISFNREVLASCLIDDTERSRKIFSSDAVDRAEYYLSNLTNRAAGAYSDSTGIRLIMREVKSFIEKRDGVEVNEDQVYLTNGASEGITLMLKLLINDLNDGIMIPIPQYPIYSALITRFNGTQVPYYLDESKGWGMSFEELERSYAEATDKGINVRSMVVINPGNPTGQVLTQEDLNRVIQFAHDKQIFLLADEVYQRNIYVDKEFCSVRKALKELGSPYDDDVELASFHSLSKGLHGECGLRGGFMELHNINDFANAMMYKSKAVALCSNIIGQIGVGLMVNPPTKDTVSKEVFDLYQTQEQEIFNGLKYRANLITEKLNSIEGITCNEVEGAMYAFPQIRLPQSYCDLAHQEGLSPDLKYCLEILSKTGIMIVPGSGFGQEEGTYHFRITNLVNSKSEMTKALDKIGDFTSELMSVHK</sequence>
<dbReference type="Proteomes" id="UP001295684">
    <property type="component" value="Unassembled WGS sequence"/>
</dbReference>
<dbReference type="Gene3D" id="1.10.287.1970">
    <property type="match status" value="1"/>
</dbReference>
<evidence type="ECO:0000256" key="2">
    <source>
        <dbReference type="ARBA" id="ARBA00011738"/>
    </source>
</evidence>
<dbReference type="GO" id="GO:0030170">
    <property type="term" value="F:pyridoxal phosphate binding"/>
    <property type="evidence" value="ECO:0007669"/>
    <property type="project" value="InterPro"/>
</dbReference>
<evidence type="ECO:0000313" key="8">
    <source>
        <dbReference type="EMBL" id="CAI2364399.1"/>
    </source>
</evidence>
<evidence type="ECO:0000259" key="7">
    <source>
        <dbReference type="Pfam" id="PF00155"/>
    </source>
</evidence>
<dbReference type="InterPro" id="IPR015422">
    <property type="entry name" value="PyrdxlP-dep_Trfase_small"/>
</dbReference>
<comment type="similarity">
    <text evidence="6">Belongs to the class-I pyridoxal-phosphate-dependent aminotransferase family. Alanine aminotransferase subfamily.</text>
</comment>
<name>A0AAD1UFH6_EUPCR</name>